<dbReference type="Pfam" id="PF13302">
    <property type="entry name" value="Acetyltransf_3"/>
    <property type="match status" value="1"/>
</dbReference>
<dbReference type="GO" id="GO:0016747">
    <property type="term" value="F:acyltransferase activity, transferring groups other than amino-acyl groups"/>
    <property type="evidence" value="ECO:0007669"/>
    <property type="project" value="InterPro"/>
</dbReference>
<dbReference type="PROSITE" id="PS51186">
    <property type="entry name" value="GNAT"/>
    <property type="match status" value="1"/>
</dbReference>
<dbReference type="SUPFAM" id="SSF55729">
    <property type="entry name" value="Acyl-CoA N-acyltransferases (Nat)"/>
    <property type="match status" value="1"/>
</dbReference>
<dbReference type="EMBL" id="JAAIWM010000002">
    <property type="protein sequence ID" value="NEY71505.1"/>
    <property type="molecule type" value="Genomic_DNA"/>
</dbReference>
<proteinExistence type="predicted"/>
<keyword evidence="2" id="KW-0808">Transferase</keyword>
<dbReference type="InterPro" id="IPR051531">
    <property type="entry name" value="N-acetyltransferase"/>
</dbReference>
<dbReference type="PANTHER" id="PTHR43792">
    <property type="entry name" value="GNAT FAMILY, PUTATIVE (AFU_ORTHOLOGUE AFUA_3G00765)-RELATED-RELATED"/>
    <property type="match status" value="1"/>
</dbReference>
<dbReference type="PANTHER" id="PTHR43792:SF1">
    <property type="entry name" value="N-ACETYLTRANSFERASE DOMAIN-CONTAINING PROTEIN"/>
    <property type="match status" value="1"/>
</dbReference>
<dbReference type="Gene3D" id="3.40.630.30">
    <property type="match status" value="1"/>
</dbReference>
<dbReference type="InterPro" id="IPR000182">
    <property type="entry name" value="GNAT_dom"/>
</dbReference>
<dbReference type="Proteomes" id="UP000481043">
    <property type="component" value="Unassembled WGS sequence"/>
</dbReference>
<reference evidence="2 3" key="1">
    <citation type="submission" date="2020-02" db="EMBL/GenBank/DDBJ databases">
        <title>Bacillus aquiflavi sp. nov., isolated from yellow water of strong flavor Chinese baijiu in Yibin region of China.</title>
        <authorList>
            <person name="Xie J."/>
        </authorList>
    </citation>
    <scope>NUCLEOTIDE SEQUENCE [LARGE SCALE GENOMIC DNA]</scope>
    <source>
        <strain evidence="2 3">SA4</strain>
    </source>
</reference>
<dbReference type="RefSeq" id="WP_163178952.1">
    <property type="nucleotide sequence ID" value="NZ_JAAIWM010000002.1"/>
</dbReference>
<evidence type="ECO:0000259" key="1">
    <source>
        <dbReference type="PROSITE" id="PS51186"/>
    </source>
</evidence>
<dbReference type="InterPro" id="IPR016181">
    <property type="entry name" value="Acyl_CoA_acyltransferase"/>
</dbReference>
<evidence type="ECO:0000313" key="2">
    <source>
        <dbReference type="EMBL" id="NEY71505.1"/>
    </source>
</evidence>
<dbReference type="AlphaFoldDB" id="A0A6M0Q562"/>
<sequence>MIILETERLYLRPFIQDDINTLYSIFSDDETMLYYPAPFNLEQTQKWIEKNQHRYDIDGYGLWGVCLKETEELIGDCGLIKQYVDGKTEVEIGYHINKNYWSKGFATEAARACKTYGYDQLDLNRLISIINPKNTPSIRVAEKIEFNLEKESVIFDKTHFIYAGKKT</sequence>
<name>A0A6M0Q562_9BACI</name>
<protein>
    <submittedName>
        <fullName evidence="2">GNAT family N-acetyltransferase</fullName>
    </submittedName>
</protein>
<keyword evidence="3" id="KW-1185">Reference proteome</keyword>
<comment type="caution">
    <text evidence="2">The sequence shown here is derived from an EMBL/GenBank/DDBJ whole genome shotgun (WGS) entry which is preliminary data.</text>
</comment>
<organism evidence="2 3">
    <name type="scientific">Bacillus mesophilus</name>
    <dbReference type="NCBI Taxonomy" id="1808955"/>
    <lineage>
        <taxon>Bacteria</taxon>
        <taxon>Bacillati</taxon>
        <taxon>Bacillota</taxon>
        <taxon>Bacilli</taxon>
        <taxon>Bacillales</taxon>
        <taxon>Bacillaceae</taxon>
        <taxon>Bacillus</taxon>
    </lineage>
</organism>
<gene>
    <name evidence="2" type="ORF">G4D63_07075</name>
</gene>
<accession>A0A6M0Q562</accession>
<feature type="domain" description="N-acetyltransferase" evidence="1">
    <location>
        <begin position="9"/>
        <end position="167"/>
    </location>
</feature>
<evidence type="ECO:0000313" key="3">
    <source>
        <dbReference type="Proteomes" id="UP000481043"/>
    </source>
</evidence>